<protein>
    <submittedName>
        <fullName evidence="1">Uncharacterized protein</fullName>
    </submittedName>
</protein>
<accession>A0A8C3QSW5</accession>
<keyword evidence="2" id="KW-1185">Reference proteome</keyword>
<evidence type="ECO:0000313" key="2">
    <source>
        <dbReference type="Proteomes" id="UP000694396"/>
    </source>
</evidence>
<organism evidence="1 2">
    <name type="scientific">Cyanoderma ruficeps</name>
    <name type="common">rufous-capped babbler</name>
    <dbReference type="NCBI Taxonomy" id="181631"/>
    <lineage>
        <taxon>Eukaryota</taxon>
        <taxon>Metazoa</taxon>
        <taxon>Chordata</taxon>
        <taxon>Craniata</taxon>
        <taxon>Vertebrata</taxon>
        <taxon>Euteleostomi</taxon>
        <taxon>Archelosauria</taxon>
        <taxon>Archosauria</taxon>
        <taxon>Dinosauria</taxon>
        <taxon>Saurischia</taxon>
        <taxon>Theropoda</taxon>
        <taxon>Coelurosauria</taxon>
        <taxon>Aves</taxon>
        <taxon>Neognathae</taxon>
        <taxon>Neoaves</taxon>
        <taxon>Telluraves</taxon>
        <taxon>Australaves</taxon>
        <taxon>Passeriformes</taxon>
        <taxon>Sylvioidea</taxon>
        <taxon>Timaliidae</taxon>
        <taxon>Cyanoderma</taxon>
    </lineage>
</organism>
<dbReference type="AlphaFoldDB" id="A0A8C3QSW5"/>
<evidence type="ECO:0000313" key="1">
    <source>
        <dbReference type="Ensembl" id="ENSCRFP00000010342.1"/>
    </source>
</evidence>
<name>A0A8C3QSW5_9PASS</name>
<reference evidence="1" key="2">
    <citation type="submission" date="2025-09" db="UniProtKB">
        <authorList>
            <consortium name="Ensembl"/>
        </authorList>
    </citation>
    <scope>IDENTIFICATION</scope>
</reference>
<proteinExistence type="predicted"/>
<reference evidence="1" key="1">
    <citation type="submission" date="2025-08" db="UniProtKB">
        <authorList>
            <consortium name="Ensembl"/>
        </authorList>
    </citation>
    <scope>IDENTIFICATION</scope>
</reference>
<dbReference type="Proteomes" id="UP000694396">
    <property type="component" value="Unplaced"/>
</dbReference>
<dbReference type="Ensembl" id="ENSCRFT00000010712.1">
    <property type="protein sequence ID" value="ENSCRFP00000010342.1"/>
    <property type="gene ID" value="ENSCRFG00000008089.1"/>
</dbReference>
<sequence length="86" mass="8947">MPQDLSSLLLLPSHISGKGNSLHLPGCSTPSTHCHRALGTVCRGGATGMSLLGPLPAFLAPSSVLQLLWPPMVKPLSFNTGTQVVF</sequence>